<name>A0A8S4N817_OWEFU</name>
<evidence type="ECO:0000313" key="13">
    <source>
        <dbReference type="Proteomes" id="UP000749559"/>
    </source>
</evidence>
<protein>
    <recommendedName>
        <fullName evidence="11">G-protein coupled receptors family 1 profile domain-containing protein</fullName>
    </recommendedName>
</protein>
<accession>A0A8S4N817</accession>
<dbReference type="InterPro" id="IPR017452">
    <property type="entry name" value="GPCR_Rhodpsn_7TM"/>
</dbReference>
<feature type="domain" description="G-protein coupled receptors family 1 profile" evidence="11">
    <location>
        <begin position="53"/>
        <end position="277"/>
    </location>
</feature>
<evidence type="ECO:0000256" key="10">
    <source>
        <dbReference type="SAM" id="Phobius"/>
    </source>
</evidence>
<dbReference type="EMBL" id="CAIIXF020000002">
    <property type="protein sequence ID" value="CAH1777560.1"/>
    <property type="molecule type" value="Genomic_DNA"/>
</dbReference>
<feature type="transmembrane region" description="Helical" evidence="10">
    <location>
        <begin position="206"/>
        <end position="227"/>
    </location>
</feature>
<feature type="transmembrane region" description="Helical" evidence="10">
    <location>
        <begin position="158"/>
        <end position="177"/>
    </location>
</feature>
<evidence type="ECO:0000256" key="1">
    <source>
        <dbReference type="ARBA" id="ARBA00004651"/>
    </source>
</evidence>
<keyword evidence="5 9" id="KW-0297">G-protein coupled receptor</keyword>
<keyword evidence="8 9" id="KW-0807">Transducer</keyword>
<feature type="transmembrane region" description="Helical" evidence="10">
    <location>
        <begin position="74"/>
        <end position="95"/>
    </location>
</feature>
<evidence type="ECO:0000256" key="6">
    <source>
        <dbReference type="ARBA" id="ARBA00023136"/>
    </source>
</evidence>
<dbReference type="InterPro" id="IPR050569">
    <property type="entry name" value="TAAR"/>
</dbReference>
<dbReference type="Gene3D" id="1.20.1070.10">
    <property type="entry name" value="Rhodopsin 7-helix transmembrane proteins"/>
    <property type="match status" value="1"/>
</dbReference>
<keyword evidence="2" id="KW-1003">Cell membrane</keyword>
<dbReference type="CDD" id="cd00637">
    <property type="entry name" value="7tm_classA_rhodopsin-like"/>
    <property type="match status" value="1"/>
</dbReference>
<keyword evidence="4 10" id="KW-1133">Transmembrane helix</keyword>
<evidence type="ECO:0000256" key="4">
    <source>
        <dbReference type="ARBA" id="ARBA00022989"/>
    </source>
</evidence>
<feature type="non-terminal residue" evidence="12">
    <location>
        <position position="277"/>
    </location>
</feature>
<dbReference type="PROSITE" id="PS50262">
    <property type="entry name" value="G_PROTEIN_RECEP_F1_2"/>
    <property type="match status" value="1"/>
</dbReference>
<feature type="transmembrane region" description="Helical" evidence="10">
    <location>
        <begin position="258"/>
        <end position="276"/>
    </location>
</feature>
<feature type="transmembrane region" description="Helical" evidence="10">
    <location>
        <begin position="115"/>
        <end position="137"/>
    </location>
</feature>
<evidence type="ECO:0000256" key="3">
    <source>
        <dbReference type="ARBA" id="ARBA00022692"/>
    </source>
</evidence>
<evidence type="ECO:0000256" key="8">
    <source>
        <dbReference type="ARBA" id="ARBA00023224"/>
    </source>
</evidence>
<gene>
    <name evidence="12" type="ORF">OFUS_LOCUS4588</name>
</gene>
<keyword evidence="7 9" id="KW-0675">Receptor</keyword>
<comment type="subcellular location">
    <subcellularLocation>
        <location evidence="1">Cell membrane</location>
        <topology evidence="1">Multi-pass membrane protein</topology>
    </subcellularLocation>
</comment>
<reference evidence="12" key="1">
    <citation type="submission" date="2022-03" db="EMBL/GenBank/DDBJ databases">
        <authorList>
            <person name="Martin C."/>
        </authorList>
    </citation>
    <scope>NUCLEOTIDE SEQUENCE</scope>
</reference>
<keyword evidence="13" id="KW-1185">Reference proteome</keyword>
<organism evidence="12 13">
    <name type="scientific">Owenia fusiformis</name>
    <name type="common">Polychaete worm</name>
    <dbReference type="NCBI Taxonomy" id="6347"/>
    <lineage>
        <taxon>Eukaryota</taxon>
        <taxon>Metazoa</taxon>
        <taxon>Spiralia</taxon>
        <taxon>Lophotrochozoa</taxon>
        <taxon>Annelida</taxon>
        <taxon>Polychaeta</taxon>
        <taxon>Sedentaria</taxon>
        <taxon>Canalipalpata</taxon>
        <taxon>Sabellida</taxon>
        <taxon>Oweniida</taxon>
        <taxon>Oweniidae</taxon>
        <taxon>Owenia</taxon>
    </lineage>
</organism>
<evidence type="ECO:0000313" key="12">
    <source>
        <dbReference type="EMBL" id="CAH1777560.1"/>
    </source>
</evidence>
<keyword evidence="3 9" id="KW-0812">Transmembrane</keyword>
<evidence type="ECO:0000256" key="9">
    <source>
        <dbReference type="RuleBase" id="RU000688"/>
    </source>
</evidence>
<dbReference type="Pfam" id="PF00001">
    <property type="entry name" value="7tm_1"/>
    <property type="match status" value="1"/>
</dbReference>
<feature type="transmembrane region" description="Helical" evidence="10">
    <location>
        <begin position="36"/>
        <end position="62"/>
    </location>
</feature>
<dbReference type="Proteomes" id="UP000749559">
    <property type="component" value="Unassembled WGS sequence"/>
</dbReference>
<dbReference type="InterPro" id="IPR000276">
    <property type="entry name" value="GPCR_Rhodpsn"/>
</dbReference>
<comment type="similarity">
    <text evidence="9">Belongs to the G-protein coupled receptor 1 family.</text>
</comment>
<dbReference type="AlphaFoldDB" id="A0A8S4N817"/>
<dbReference type="GO" id="GO:0005886">
    <property type="term" value="C:plasma membrane"/>
    <property type="evidence" value="ECO:0007669"/>
    <property type="project" value="UniProtKB-SubCell"/>
</dbReference>
<dbReference type="SUPFAM" id="SSF81321">
    <property type="entry name" value="Family A G protein-coupled receptor-like"/>
    <property type="match status" value="1"/>
</dbReference>
<evidence type="ECO:0000256" key="2">
    <source>
        <dbReference type="ARBA" id="ARBA00022475"/>
    </source>
</evidence>
<proteinExistence type="inferred from homology"/>
<dbReference type="PANTHER" id="PTHR24249">
    <property type="entry name" value="HISTAMINE RECEPTOR-RELATED G-PROTEIN COUPLED RECEPTOR"/>
    <property type="match status" value="1"/>
</dbReference>
<dbReference type="GO" id="GO:0004930">
    <property type="term" value="F:G protein-coupled receptor activity"/>
    <property type="evidence" value="ECO:0007669"/>
    <property type="project" value="UniProtKB-KW"/>
</dbReference>
<sequence>MATANPDETATFNNSSFTNASLNLKGVRPKLGVTEMIIQTVLEFFIALVICLSNIVVLLAVWHQRSLHTVTNMFIVSLSISDLWMGFLASPLAIIENYIIPLIYGSHVQNKWLCAFKLFSLTTSAGGSLSSLFGIAVDRYIAVMRPMKYHTMMTRTRANVFICFMWLIVFSTSVLIFNPNVLMFEPQDLCQIDEVLNETHENSLKVFVALNFVSTSSLHVIVSLVALKHQKRITAELAVFNNNMAVAYRKGNRITKTIFLVMVVFVLFWLPWVILYS</sequence>
<evidence type="ECO:0000256" key="5">
    <source>
        <dbReference type="ARBA" id="ARBA00023040"/>
    </source>
</evidence>
<dbReference type="PANTHER" id="PTHR24249:SF411">
    <property type="entry name" value="G-PROTEIN COUPLED RECEPTORS FAMILY 1 PROFILE DOMAIN-CONTAINING PROTEIN"/>
    <property type="match status" value="1"/>
</dbReference>
<evidence type="ECO:0000256" key="7">
    <source>
        <dbReference type="ARBA" id="ARBA00023170"/>
    </source>
</evidence>
<dbReference type="OrthoDB" id="6085995at2759"/>
<dbReference type="PRINTS" id="PR00237">
    <property type="entry name" value="GPCRRHODOPSN"/>
</dbReference>
<keyword evidence="6 10" id="KW-0472">Membrane</keyword>
<dbReference type="PROSITE" id="PS00237">
    <property type="entry name" value="G_PROTEIN_RECEP_F1_1"/>
    <property type="match status" value="1"/>
</dbReference>
<evidence type="ECO:0000259" key="11">
    <source>
        <dbReference type="PROSITE" id="PS50262"/>
    </source>
</evidence>
<comment type="caution">
    <text evidence="12">The sequence shown here is derived from an EMBL/GenBank/DDBJ whole genome shotgun (WGS) entry which is preliminary data.</text>
</comment>